<evidence type="ECO:0000313" key="2">
    <source>
        <dbReference type="Proteomes" id="UP000095282"/>
    </source>
</evidence>
<evidence type="ECO:0000313" key="3">
    <source>
        <dbReference type="WBParaSite" id="Csp11.Scaffold550.g3599.t1"/>
    </source>
</evidence>
<accession>A0A1I7T8Z5</accession>
<reference evidence="3" key="1">
    <citation type="submission" date="2016-11" db="UniProtKB">
        <authorList>
            <consortium name="WormBaseParasite"/>
        </authorList>
    </citation>
    <scope>IDENTIFICATION</scope>
</reference>
<keyword evidence="1" id="KW-1133">Transmembrane helix</keyword>
<dbReference type="AlphaFoldDB" id="A0A1I7T8Z5"/>
<protein>
    <submittedName>
        <fullName evidence="3">7TM_GPCR_Srx domain-containing protein</fullName>
    </submittedName>
</protein>
<dbReference type="Proteomes" id="UP000095282">
    <property type="component" value="Unplaced"/>
</dbReference>
<sequence length="139" mass="15614">MNDIFVYGGVKNIPLYNCSARTSEQWSTETGEKHPVIGYLQIVYGLIVDKLQVFIQSALICGASQIAAIIYVIMNLTTVFPAIIIFGHVLWQIVHGAPVLIYITLNDMIRKRFFEIIRFRKVNATTVISEVNPSTVVVI</sequence>
<dbReference type="eggNOG" id="ENOG502TJV9">
    <property type="taxonomic scope" value="Eukaryota"/>
</dbReference>
<keyword evidence="1" id="KW-0472">Membrane</keyword>
<dbReference type="InterPro" id="IPR019425">
    <property type="entry name" value="7TM_GPCR_serpentine_rcpt_Srt"/>
</dbReference>
<dbReference type="Pfam" id="PF10321">
    <property type="entry name" value="7TM_GPCR_Srt"/>
    <property type="match status" value="1"/>
</dbReference>
<dbReference type="WBParaSite" id="Csp11.Scaffold550.g3599.t1">
    <property type="protein sequence ID" value="Csp11.Scaffold550.g3599.t1"/>
    <property type="gene ID" value="Csp11.Scaffold550.g3599"/>
</dbReference>
<feature type="transmembrane region" description="Helical" evidence="1">
    <location>
        <begin position="79"/>
        <end position="103"/>
    </location>
</feature>
<dbReference type="PANTHER" id="PTHR23021">
    <property type="entry name" value="SERPENTINE RECEPTOR, CLASS T"/>
    <property type="match status" value="1"/>
</dbReference>
<dbReference type="STRING" id="1561998.A0A1I7T8Z5"/>
<keyword evidence="1" id="KW-0812">Transmembrane</keyword>
<name>A0A1I7T8Z5_9PELO</name>
<proteinExistence type="predicted"/>
<keyword evidence="2" id="KW-1185">Reference proteome</keyword>
<organism evidence="2 3">
    <name type="scientific">Caenorhabditis tropicalis</name>
    <dbReference type="NCBI Taxonomy" id="1561998"/>
    <lineage>
        <taxon>Eukaryota</taxon>
        <taxon>Metazoa</taxon>
        <taxon>Ecdysozoa</taxon>
        <taxon>Nematoda</taxon>
        <taxon>Chromadorea</taxon>
        <taxon>Rhabditida</taxon>
        <taxon>Rhabditina</taxon>
        <taxon>Rhabditomorpha</taxon>
        <taxon>Rhabditoidea</taxon>
        <taxon>Rhabditidae</taxon>
        <taxon>Peloderinae</taxon>
        <taxon>Caenorhabditis</taxon>
    </lineage>
</organism>
<evidence type="ECO:0000256" key="1">
    <source>
        <dbReference type="SAM" id="Phobius"/>
    </source>
</evidence>
<dbReference type="PANTHER" id="PTHR23021:SF11">
    <property type="entry name" value="SERPENTINE RECEPTOR, CLASS T"/>
    <property type="match status" value="1"/>
</dbReference>
<feature type="transmembrane region" description="Helical" evidence="1">
    <location>
        <begin position="53"/>
        <end position="73"/>
    </location>
</feature>